<dbReference type="PANTHER" id="PTHR11630">
    <property type="entry name" value="DNA REPLICATION LICENSING FACTOR MCM FAMILY MEMBER"/>
    <property type="match status" value="1"/>
</dbReference>
<evidence type="ECO:0000313" key="9">
    <source>
        <dbReference type="EMBL" id="JAG27378.1"/>
    </source>
</evidence>
<organism evidence="9">
    <name type="scientific">Lygus hesperus</name>
    <name type="common">Western plant bug</name>
    <dbReference type="NCBI Taxonomy" id="30085"/>
    <lineage>
        <taxon>Eukaryota</taxon>
        <taxon>Metazoa</taxon>
        <taxon>Ecdysozoa</taxon>
        <taxon>Arthropoda</taxon>
        <taxon>Hexapoda</taxon>
        <taxon>Insecta</taxon>
        <taxon>Pterygota</taxon>
        <taxon>Neoptera</taxon>
        <taxon>Paraneoptera</taxon>
        <taxon>Hemiptera</taxon>
        <taxon>Heteroptera</taxon>
        <taxon>Panheteroptera</taxon>
        <taxon>Cimicomorpha</taxon>
        <taxon>Miridae</taxon>
        <taxon>Mirini</taxon>
        <taxon>Lygus</taxon>
    </lineage>
</organism>
<evidence type="ECO:0000256" key="7">
    <source>
        <dbReference type="RuleBase" id="RU004070"/>
    </source>
</evidence>
<keyword evidence="4" id="KW-0347">Helicase</keyword>
<keyword evidence="2" id="KW-0235">DNA replication</keyword>
<dbReference type="EMBL" id="GBHO01016226">
    <property type="protein sequence ID" value="JAG27378.1"/>
    <property type="molecule type" value="Transcribed_RNA"/>
</dbReference>
<name>A0A0A9Y8F3_LYGHE</name>
<gene>
    <name evidence="9" type="primary">mmcm6</name>
    <name evidence="9" type="ORF">CM83_11721</name>
    <name evidence="10" type="ORF">g.5424</name>
</gene>
<feature type="domain" description="MCM C-terminal AAA(+) ATPase" evidence="8">
    <location>
        <begin position="1"/>
        <end position="181"/>
    </location>
</feature>
<proteinExistence type="inferred from homology"/>
<dbReference type="InterPro" id="IPR031327">
    <property type="entry name" value="MCM"/>
</dbReference>
<evidence type="ECO:0000256" key="4">
    <source>
        <dbReference type="ARBA" id="ARBA00022806"/>
    </source>
</evidence>
<dbReference type="GO" id="GO:1990518">
    <property type="term" value="F:single-stranded 3'-5' DNA helicase activity"/>
    <property type="evidence" value="ECO:0007669"/>
    <property type="project" value="TreeGrafter"/>
</dbReference>
<dbReference type="GO" id="GO:0000727">
    <property type="term" value="P:double-strand break repair via break-induced replication"/>
    <property type="evidence" value="ECO:0007669"/>
    <property type="project" value="TreeGrafter"/>
</dbReference>
<dbReference type="AlphaFoldDB" id="A0A0A9Y8F3"/>
<reference evidence="9" key="2">
    <citation type="submission" date="2014-07" db="EMBL/GenBank/DDBJ databases">
        <authorList>
            <person name="Hull J."/>
        </authorList>
    </citation>
    <scope>NUCLEOTIDE SEQUENCE</scope>
</reference>
<keyword evidence="3 7" id="KW-0547">Nucleotide-binding</keyword>
<dbReference type="Pfam" id="PF17855">
    <property type="entry name" value="MCM_lid"/>
    <property type="match status" value="1"/>
</dbReference>
<keyword evidence="4" id="KW-0378">Hydrolase</keyword>
<evidence type="ECO:0000256" key="6">
    <source>
        <dbReference type="ARBA" id="ARBA00023125"/>
    </source>
</evidence>
<dbReference type="InterPro" id="IPR027417">
    <property type="entry name" value="P-loop_NTPase"/>
</dbReference>
<dbReference type="InterPro" id="IPR018525">
    <property type="entry name" value="MCM_CS"/>
</dbReference>
<evidence type="ECO:0000313" key="10">
    <source>
        <dbReference type="EMBL" id="JAQ04701.1"/>
    </source>
</evidence>
<comment type="similarity">
    <text evidence="7">Belongs to the MCM family.</text>
</comment>
<dbReference type="SUPFAM" id="SSF52540">
    <property type="entry name" value="P-loop containing nucleoside triphosphate hydrolases"/>
    <property type="match status" value="1"/>
</dbReference>
<evidence type="ECO:0000259" key="8">
    <source>
        <dbReference type="PROSITE" id="PS50051"/>
    </source>
</evidence>
<dbReference type="EMBL" id="GDHC01013928">
    <property type="protein sequence ID" value="JAQ04701.1"/>
    <property type="molecule type" value="Transcribed_RNA"/>
</dbReference>
<dbReference type="InterPro" id="IPR001208">
    <property type="entry name" value="MCM_dom"/>
</dbReference>
<dbReference type="PROSITE" id="PS50051">
    <property type="entry name" value="MCM_2"/>
    <property type="match status" value="1"/>
</dbReference>
<dbReference type="SMART" id="SM00350">
    <property type="entry name" value="MCM"/>
    <property type="match status" value="1"/>
</dbReference>
<dbReference type="GO" id="GO:1902969">
    <property type="term" value="P:mitotic DNA replication"/>
    <property type="evidence" value="ECO:0007669"/>
    <property type="project" value="TreeGrafter"/>
</dbReference>
<dbReference type="GO" id="GO:0003697">
    <property type="term" value="F:single-stranded DNA binding"/>
    <property type="evidence" value="ECO:0007669"/>
    <property type="project" value="TreeGrafter"/>
</dbReference>
<evidence type="ECO:0000256" key="2">
    <source>
        <dbReference type="ARBA" id="ARBA00022705"/>
    </source>
</evidence>
<reference evidence="10" key="3">
    <citation type="journal article" date="2016" name="Gigascience">
        <title>De novo construction of an expanded transcriptome assembly for the western tarnished plant bug, Lygus hesperus.</title>
        <authorList>
            <person name="Tassone E.E."/>
            <person name="Geib S.M."/>
            <person name="Hall B."/>
            <person name="Fabrick J.A."/>
            <person name="Brent C.S."/>
            <person name="Hull J.J."/>
        </authorList>
    </citation>
    <scope>NUCLEOTIDE SEQUENCE</scope>
</reference>
<dbReference type="PROSITE" id="PS00847">
    <property type="entry name" value="MCM_1"/>
    <property type="match status" value="1"/>
</dbReference>
<evidence type="ECO:0000256" key="1">
    <source>
        <dbReference type="ARBA" id="ARBA00012551"/>
    </source>
</evidence>
<reference evidence="9" key="1">
    <citation type="journal article" date="2014" name="PLoS ONE">
        <title>Transcriptome-Based Identification of ABC Transporters in the Western Tarnished Plant Bug Lygus hesperus.</title>
        <authorList>
            <person name="Hull J.J."/>
            <person name="Chaney K."/>
            <person name="Geib S.M."/>
            <person name="Fabrick J.A."/>
            <person name="Brent C.S."/>
            <person name="Walsh D."/>
            <person name="Lavine L.C."/>
        </authorList>
    </citation>
    <scope>NUCLEOTIDE SEQUENCE</scope>
</reference>
<dbReference type="PRINTS" id="PR01657">
    <property type="entry name" value="MCMFAMILY"/>
</dbReference>
<accession>A0A0A9Y8F3</accession>
<keyword evidence="5 7" id="KW-0067">ATP-binding</keyword>
<dbReference type="Gene3D" id="3.40.50.300">
    <property type="entry name" value="P-loop containing nucleotide triphosphate hydrolases"/>
    <property type="match status" value="1"/>
</dbReference>
<dbReference type="PANTHER" id="PTHR11630:SF43">
    <property type="entry name" value="DNA REPLICATION LICENSING FACTOR MCM6"/>
    <property type="match status" value="1"/>
</dbReference>
<evidence type="ECO:0000256" key="3">
    <source>
        <dbReference type="ARBA" id="ARBA00022741"/>
    </source>
</evidence>
<evidence type="ECO:0000256" key="5">
    <source>
        <dbReference type="ARBA" id="ARBA00022840"/>
    </source>
</evidence>
<dbReference type="GO" id="GO:0005634">
    <property type="term" value="C:nucleus"/>
    <property type="evidence" value="ECO:0007669"/>
    <property type="project" value="TreeGrafter"/>
</dbReference>
<sequence length="250" mass="27446">MVGGVSKITLERIALRGDINICIVGDPSTAKSQFLKWAASNSPRGVYTSGKASTASGLTATVTRDADTGERTIEAGALMLSDHGVCCIDEFDKMELKDQVAIHEAMEQQTISIAKAGIKATLNAKTSLLAALNPIGGKYDRRKPLQKNIAMTAPILSRFDLMFIIVDDAGDEADLAIADQLLRLHRFGGAAVRQVFSPADFQLYLRYARRFKPRLTSPAMELIVHAYRDMRLQDSLSNRSKVYRVTTRLL</sequence>
<dbReference type="Pfam" id="PF00493">
    <property type="entry name" value="MCM"/>
    <property type="match status" value="1"/>
</dbReference>
<protein>
    <recommendedName>
        <fullName evidence="1">DNA helicase</fullName>
        <ecNumber evidence="1">3.6.4.12</ecNumber>
    </recommendedName>
</protein>
<dbReference type="GO" id="GO:0042555">
    <property type="term" value="C:MCM complex"/>
    <property type="evidence" value="ECO:0007669"/>
    <property type="project" value="TreeGrafter"/>
</dbReference>
<dbReference type="InterPro" id="IPR041562">
    <property type="entry name" value="MCM_lid"/>
</dbReference>
<dbReference type="GO" id="GO:0005524">
    <property type="term" value="F:ATP binding"/>
    <property type="evidence" value="ECO:0007669"/>
    <property type="project" value="UniProtKB-KW"/>
</dbReference>
<keyword evidence="6 7" id="KW-0238">DNA-binding</keyword>
<dbReference type="EC" id="3.6.4.12" evidence="1"/>